<sequence>MSTPWAASLSSKARSFLRLFDVLDHTPVALPRHTKRWGWSRGLVVLPRIPLDHDPDSGRHENQMQIFDFKLAAGQSCPPAPIGILGKLWAYKTILKGGVKAKHHLVYLL</sequence>
<proteinExistence type="predicted"/>
<dbReference type="EMBL" id="SRPW01000751">
    <property type="protein sequence ID" value="KAG6012365.1"/>
    <property type="molecule type" value="Genomic_DNA"/>
</dbReference>
<name>A0A9P7T1C0_9HYPO</name>
<accession>A0A9P7T1C0</accession>
<evidence type="ECO:0000313" key="1">
    <source>
        <dbReference type="EMBL" id="KAG6012365.1"/>
    </source>
</evidence>
<protein>
    <submittedName>
        <fullName evidence="1">Uncharacterized protein</fullName>
    </submittedName>
</protein>
<dbReference type="AlphaFoldDB" id="A0A9P7T1C0"/>
<dbReference type="Proteomes" id="UP000748025">
    <property type="component" value="Unassembled WGS sequence"/>
</dbReference>
<gene>
    <name evidence="1" type="ORF">E4U43_007823</name>
</gene>
<comment type="caution">
    <text evidence="1">The sequence shown here is derived from an EMBL/GenBank/DDBJ whole genome shotgun (WGS) entry which is preliminary data.</text>
</comment>
<keyword evidence="2" id="KW-1185">Reference proteome</keyword>
<reference evidence="1" key="1">
    <citation type="journal article" date="2020" name="bioRxiv">
        <title>Whole genome comparisons of ergot fungi reveals the divergence and evolution of species within the genus Claviceps are the result of varying mechanisms driving genome evolution and host range expansion.</title>
        <authorList>
            <person name="Wyka S.A."/>
            <person name="Mondo S.J."/>
            <person name="Liu M."/>
            <person name="Dettman J."/>
            <person name="Nalam V."/>
            <person name="Broders K.D."/>
        </authorList>
    </citation>
    <scope>NUCLEOTIDE SEQUENCE</scope>
    <source>
        <strain evidence="1">CCC 602</strain>
    </source>
</reference>
<organism evidence="1 2">
    <name type="scientific">Claviceps pusilla</name>
    <dbReference type="NCBI Taxonomy" id="123648"/>
    <lineage>
        <taxon>Eukaryota</taxon>
        <taxon>Fungi</taxon>
        <taxon>Dikarya</taxon>
        <taxon>Ascomycota</taxon>
        <taxon>Pezizomycotina</taxon>
        <taxon>Sordariomycetes</taxon>
        <taxon>Hypocreomycetidae</taxon>
        <taxon>Hypocreales</taxon>
        <taxon>Clavicipitaceae</taxon>
        <taxon>Claviceps</taxon>
    </lineage>
</organism>
<evidence type="ECO:0000313" key="2">
    <source>
        <dbReference type="Proteomes" id="UP000748025"/>
    </source>
</evidence>